<dbReference type="GO" id="GO:0005829">
    <property type="term" value="C:cytosol"/>
    <property type="evidence" value="ECO:0007669"/>
    <property type="project" value="TreeGrafter"/>
</dbReference>
<proteinExistence type="inferred from homology"/>
<dbReference type="InterPro" id="IPR014721">
    <property type="entry name" value="Ribsml_uS5_D2-typ_fold_subgr"/>
</dbReference>
<evidence type="ECO:0000256" key="5">
    <source>
        <dbReference type="ARBA" id="ARBA00022840"/>
    </source>
</evidence>
<dbReference type="InterPro" id="IPR000705">
    <property type="entry name" value="Galactokinase"/>
</dbReference>
<dbReference type="Gene3D" id="3.30.230.10">
    <property type="match status" value="1"/>
</dbReference>
<dbReference type="PRINTS" id="PR00959">
    <property type="entry name" value="MEVGALKINASE"/>
</dbReference>
<comment type="similarity">
    <text evidence="1">Belongs to the GHMP kinase family. GalK subfamily.</text>
</comment>
<dbReference type="GO" id="GO:0004335">
    <property type="term" value="F:galactokinase activity"/>
    <property type="evidence" value="ECO:0007669"/>
    <property type="project" value="InterPro"/>
</dbReference>
<dbReference type="InterPro" id="IPR019539">
    <property type="entry name" value="GalKase_N"/>
</dbReference>
<keyword evidence="3" id="KW-0547">Nucleotide-binding</keyword>
<dbReference type="Proteomes" id="UP000095287">
    <property type="component" value="Unplaced"/>
</dbReference>
<dbReference type="PANTHER" id="PTHR10457">
    <property type="entry name" value="MEVALONATE KINASE/GALACTOKINASE"/>
    <property type="match status" value="1"/>
</dbReference>
<evidence type="ECO:0000313" key="9">
    <source>
        <dbReference type="WBParaSite" id="L893_g28617.t1"/>
    </source>
</evidence>
<dbReference type="InterPro" id="IPR006204">
    <property type="entry name" value="GHMP_kinase_N_dom"/>
</dbReference>
<evidence type="ECO:0000256" key="3">
    <source>
        <dbReference type="ARBA" id="ARBA00022741"/>
    </source>
</evidence>
<feature type="domain" description="GHMP kinase N-terminal" evidence="6">
    <location>
        <begin position="123"/>
        <end position="162"/>
    </location>
</feature>
<accession>A0A1I7ZPY6</accession>
<evidence type="ECO:0000256" key="2">
    <source>
        <dbReference type="ARBA" id="ARBA00022679"/>
    </source>
</evidence>
<evidence type="ECO:0000256" key="1">
    <source>
        <dbReference type="ARBA" id="ARBA00006566"/>
    </source>
</evidence>
<organism evidence="8 9">
    <name type="scientific">Steinernema glaseri</name>
    <dbReference type="NCBI Taxonomy" id="37863"/>
    <lineage>
        <taxon>Eukaryota</taxon>
        <taxon>Metazoa</taxon>
        <taxon>Ecdysozoa</taxon>
        <taxon>Nematoda</taxon>
        <taxon>Chromadorea</taxon>
        <taxon>Rhabditida</taxon>
        <taxon>Tylenchina</taxon>
        <taxon>Panagrolaimomorpha</taxon>
        <taxon>Strongyloidoidea</taxon>
        <taxon>Steinernematidae</taxon>
        <taxon>Steinernema</taxon>
    </lineage>
</organism>
<dbReference type="AlphaFoldDB" id="A0A1I7ZPY6"/>
<protein>
    <submittedName>
        <fullName evidence="9">Galactokinase</fullName>
    </submittedName>
</protein>
<sequence>MTSSAMDEGLKKAAMDVAELKKQFKEAYGQEPTLMVRCPGRVNLIGEHVDYSDYSVLPMAIKDSTYVLAAPTTGHLIHLKNADSTVYEGVQFDLNKPLWEGVSKPKWFDYYMCGWKGIIDYLQVPPLGMDIFVAGTVPPSAGLSSSSSVVCAAALATLAIHTSGKTFDVISKVGSGRKAVKWVSAGNKRN</sequence>
<dbReference type="InterPro" id="IPR006203">
    <property type="entry name" value="GHMP_knse_ATP-bd_CS"/>
</dbReference>
<dbReference type="InterPro" id="IPR019741">
    <property type="entry name" value="Galactokinase_CS"/>
</dbReference>
<dbReference type="PROSITE" id="PS00106">
    <property type="entry name" value="GALACTOKINASE"/>
    <property type="match status" value="1"/>
</dbReference>
<feature type="domain" description="Galactokinase N-terminal" evidence="7">
    <location>
        <begin position="22"/>
        <end position="71"/>
    </location>
</feature>
<reference evidence="9" key="1">
    <citation type="submission" date="2016-11" db="UniProtKB">
        <authorList>
            <consortium name="WormBaseParasite"/>
        </authorList>
    </citation>
    <scope>IDENTIFICATION</scope>
</reference>
<keyword evidence="5" id="KW-0067">ATP-binding</keyword>
<dbReference type="SUPFAM" id="SSF54211">
    <property type="entry name" value="Ribosomal protein S5 domain 2-like"/>
    <property type="match status" value="1"/>
</dbReference>
<keyword evidence="4" id="KW-0418">Kinase</keyword>
<dbReference type="GO" id="GO:0005524">
    <property type="term" value="F:ATP binding"/>
    <property type="evidence" value="ECO:0007669"/>
    <property type="project" value="UniProtKB-KW"/>
</dbReference>
<dbReference type="GO" id="GO:0006012">
    <property type="term" value="P:galactose metabolic process"/>
    <property type="evidence" value="ECO:0007669"/>
    <property type="project" value="InterPro"/>
</dbReference>
<evidence type="ECO:0000259" key="6">
    <source>
        <dbReference type="Pfam" id="PF00288"/>
    </source>
</evidence>
<dbReference type="InterPro" id="IPR020568">
    <property type="entry name" value="Ribosomal_Su5_D2-typ_SF"/>
</dbReference>
<name>A0A1I7ZPY6_9BILA</name>
<dbReference type="Pfam" id="PF10509">
    <property type="entry name" value="GalKase_gal_bdg"/>
    <property type="match status" value="1"/>
</dbReference>
<dbReference type="PANTHER" id="PTHR10457:SF7">
    <property type="entry name" value="GALACTOKINASE-RELATED"/>
    <property type="match status" value="1"/>
</dbReference>
<dbReference type="PROSITE" id="PS00627">
    <property type="entry name" value="GHMP_KINASES_ATP"/>
    <property type="match status" value="1"/>
</dbReference>
<evidence type="ECO:0000259" key="7">
    <source>
        <dbReference type="Pfam" id="PF10509"/>
    </source>
</evidence>
<evidence type="ECO:0000256" key="4">
    <source>
        <dbReference type="ARBA" id="ARBA00022777"/>
    </source>
</evidence>
<keyword evidence="2" id="KW-0808">Transferase</keyword>
<dbReference type="WBParaSite" id="L893_g28617.t1">
    <property type="protein sequence ID" value="L893_g28617.t1"/>
    <property type="gene ID" value="L893_g28617"/>
</dbReference>
<dbReference type="Pfam" id="PF00288">
    <property type="entry name" value="GHMP_kinases_N"/>
    <property type="match status" value="1"/>
</dbReference>
<keyword evidence="8" id="KW-1185">Reference proteome</keyword>
<evidence type="ECO:0000313" key="8">
    <source>
        <dbReference type="Proteomes" id="UP000095287"/>
    </source>
</evidence>
<dbReference type="PRINTS" id="PR00473">
    <property type="entry name" value="GALCTOKINASE"/>
</dbReference>